<dbReference type="RefSeq" id="WP_071116255.1">
    <property type="nucleotide sequence ID" value="NZ_MKCS01000001.1"/>
</dbReference>
<dbReference type="Gene3D" id="1.20.120.450">
    <property type="entry name" value="dinb family like domain"/>
    <property type="match status" value="1"/>
</dbReference>
<evidence type="ECO:0008006" key="3">
    <source>
        <dbReference type="Google" id="ProtNLM"/>
    </source>
</evidence>
<dbReference type="PANTHER" id="PTHR36922:SF1">
    <property type="entry name" value="DUF1993 DOMAIN-CONTAINING PROTEIN"/>
    <property type="match status" value="1"/>
</dbReference>
<evidence type="ECO:0000313" key="1">
    <source>
        <dbReference type="EMBL" id="OHX14738.1"/>
    </source>
</evidence>
<accession>A0A1S1X5I3</accession>
<evidence type="ECO:0000313" key="2">
    <source>
        <dbReference type="Proteomes" id="UP000180088"/>
    </source>
</evidence>
<comment type="caution">
    <text evidence="1">The sequence shown here is derived from an EMBL/GenBank/DDBJ whole genome shotgun (WGS) entry which is preliminary data.</text>
</comment>
<dbReference type="Proteomes" id="UP000180088">
    <property type="component" value="Unassembled WGS sequence"/>
</dbReference>
<dbReference type="PANTHER" id="PTHR36922">
    <property type="entry name" value="BLL2446 PROTEIN"/>
    <property type="match status" value="1"/>
</dbReference>
<sequence length="174" mass="18928">MSLTLYQVSIPALERGLHSLAAILRKAAAHAEAKSIAAEVFLNARLAPDMFPLLRQTQIACDLAKGCAARLAGVEVPSYADDESSFDELQARIARTLDFIANIRPEQLDGSEARTVVLKLRGEEIRFSGLGYLRNFALPNFYFHLTAAYAILRHNGVELGKPDYLGGAPGTLAE</sequence>
<proteinExistence type="predicted"/>
<protein>
    <recommendedName>
        <fullName evidence="3">DUF1993 domain-containing protein</fullName>
    </recommendedName>
</protein>
<organism evidence="1 2">
    <name type="scientific">Chromobacterium sphagni</name>
    <dbReference type="NCBI Taxonomy" id="1903179"/>
    <lineage>
        <taxon>Bacteria</taxon>
        <taxon>Pseudomonadati</taxon>
        <taxon>Pseudomonadota</taxon>
        <taxon>Betaproteobacteria</taxon>
        <taxon>Neisseriales</taxon>
        <taxon>Chromobacteriaceae</taxon>
        <taxon>Chromobacterium</taxon>
    </lineage>
</organism>
<reference evidence="1 2" key="1">
    <citation type="submission" date="2016-09" db="EMBL/GenBank/DDBJ databases">
        <title>Chromobacterium muskegensis sp. nov., an insecticidal bacterium isolated from Sphagnum bogs.</title>
        <authorList>
            <person name="Sparks M.E."/>
            <person name="Blackburn M.B."/>
            <person name="Gundersen-Rindal D.E."/>
            <person name="Mitchell A."/>
            <person name="Farrar R."/>
            <person name="Kuhar D."/>
        </authorList>
    </citation>
    <scope>NUCLEOTIDE SEQUENCE [LARGE SCALE GENOMIC DNA]</scope>
    <source>
        <strain evidence="1 2">37-2</strain>
    </source>
</reference>
<dbReference type="SUPFAM" id="SSF109854">
    <property type="entry name" value="DinB/YfiT-like putative metalloenzymes"/>
    <property type="match status" value="1"/>
</dbReference>
<dbReference type="InterPro" id="IPR034660">
    <property type="entry name" value="DinB/YfiT-like"/>
</dbReference>
<dbReference type="EMBL" id="MKCS01000001">
    <property type="protein sequence ID" value="OHX14738.1"/>
    <property type="molecule type" value="Genomic_DNA"/>
</dbReference>
<dbReference type="STRING" id="1903179.BI347_15435"/>
<dbReference type="Pfam" id="PF09351">
    <property type="entry name" value="DUF1993"/>
    <property type="match status" value="1"/>
</dbReference>
<name>A0A1S1X5I3_9NEIS</name>
<dbReference type="OrthoDB" id="338237at2"/>
<dbReference type="InterPro" id="IPR018531">
    <property type="entry name" value="DUF1993"/>
</dbReference>
<gene>
    <name evidence="1" type="ORF">BI347_15435</name>
</gene>
<dbReference type="AlphaFoldDB" id="A0A1S1X5I3"/>